<keyword evidence="5 10" id="KW-0378">Hydrolase</keyword>
<feature type="coiled-coil region" evidence="7">
    <location>
        <begin position="1197"/>
        <end position="1224"/>
    </location>
</feature>
<dbReference type="Pfam" id="PF00443">
    <property type="entry name" value="UCH"/>
    <property type="match status" value="1"/>
</dbReference>
<organism evidence="10 11">
    <name type="scientific">[Candida] railenensis</name>
    <dbReference type="NCBI Taxonomy" id="45579"/>
    <lineage>
        <taxon>Eukaryota</taxon>
        <taxon>Fungi</taxon>
        <taxon>Dikarya</taxon>
        <taxon>Ascomycota</taxon>
        <taxon>Saccharomycotina</taxon>
        <taxon>Pichiomycetes</taxon>
        <taxon>Debaryomycetaceae</taxon>
        <taxon>Kurtzmaniella</taxon>
    </lineage>
</organism>
<feature type="region of interest" description="Disordered" evidence="8">
    <location>
        <begin position="1165"/>
        <end position="1187"/>
    </location>
</feature>
<protein>
    <recommendedName>
        <fullName evidence="2">ubiquitinyl hydrolase 1</fullName>
        <ecNumber evidence="2">3.4.19.12</ecNumber>
    </recommendedName>
</protein>
<name>A0A9P0VVI3_9ASCO</name>
<dbReference type="GO" id="GO:0016579">
    <property type="term" value="P:protein deubiquitination"/>
    <property type="evidence" value="ECO:0007669"/>
    <property type="project" value="InterPro"/>
</dbReference>
<keyword evidence="11" id="KW-1185">Reference proteome</keyword>
<dbReference type="Gene3D" id="3.90.70.10">
    <property type="entry name" value="Cysteine proteinases"/>
    <property type="match status" value="2"/>
</dbReference>
<evidence type="ECO:0000256" key="6">
    <source>
        <dbReference type="ARBA" id="ARBA00022807"/>
    </source>
</evidence>
<dbReference type="OrthoDB" id="2420415at2759"/>
<dbReference type="InterPro" id="IPR018200">
    <property type="entry name" value="USP_CS"/>
</dbReference>
<dbReference type="EC" id="3.4.19.12" evidence="2"/>
<keyword evidence="7" id="KW-0175">Coiled coil</keyword>
<dbReference type="PANTHER" id="PTHR43982">
    <property type="entry name" value="UBIQUITIN CARBOXYL-TERMINAL HYDROLASE"/>
    <property type="match status" value="1"/>
</dbReference>
<evidence type="ECO:0000256" key="2">
    <source>
        <dbReference type="ARBA" id="ARBA00012759"/>
    </source>
</evidence>
<evidence type="ECO:0000256" key="1">
    <source>
        <dbReference type="ARBA" id="ARBA00000707"/>
    </source>
</evidence>
<dbReference type="InterPro" id="IPR028889">
    <property type="entry name" value="USP"/>
</dbReference>
<dbReference type="InterPro" id="IPR038765">
    <property type="entry name" value="Papain-like_cys_pep_sf"/>
</dbReference>
<dbReference type="PROSITE" id="PS50235">
    <property type="entry name" value="USP_3"/>
    <property type="match status" value="1"/>
</dbReference>
<evidence type="ECO:0000256" key="8">
    <source>
        <dbReference type="SAM" id="MobiDB-lite"/>
    </source>
</evidence>
<proteinExistence type="predicted"/>
<evidence type="ECO:0000313" key="11">
    <source>
        <dbReference type="Proteomes" id="UP000837801"/>
    </source>
</evidence>
<evidence type="ECO:0000256" key="5">
    <source>
        <dbReference type="ARBA" id="ARBA00022801"/>
    </source>
</evidence>
<dbReference type="GO" id="GO:0070628">
    <property type="term" value="F:proteasome binding"/>
    <property type="evidence" value="ECO:0007669"/>
    <property type="project" value="TreeGrafter"/>
</dbReference>
<evidence type="ECO:0000256" key="4">
    <source>
        <dbReference type="ARBA" id="ARBA00022786"/>
    </source>
</evidence>
<dbReference type="GO" id="GO:0061136">
    <property type="term" value="P:regulation of proteasomal protein catabolic process"/>
    <property type="evidence" value="ECO:0007669"/>
    <property type="project" value="TreeGrafter"/>
</dbReference>
<sequence>MVSDNKENKENTPPVPGRGLSSSPGDGSGLGAGAGEPEAGSGASAGSEDSGPGMKSNNPFLKPKPAPLMPDSIVKELPYKTLNRIINDIKWTIPYKEYISLLQQGEDAAGPVSSSATLLNSKPIEYSKKLSQLAKLYPNDRMDCMILNNSLKYAPSVEVVDADGDSSGRSMTVLRGLLVNAAKKSAKQPVLYHFQICILEVKPSANSNVIQTPVDKRAYHIIPKAIIPQEAVDYFEPYSSAPDSVIDDAFFKASNSPNDHFIRTTVFQGEFSHADFNPLFNQDIIKSRYLKAVSKYPQANLSPETIPNSINCFNTLLKVLRGPLLIGPGDQMKTINLNNPSLNSQIDIQLLFNKLSFTINEEELIPPNLLGDQILRQSYIRKILEIIYIAHNLSGTGSGAVNDFASSISFSNNLSLVYRTFNEVNQHLCSSFGNNEVDNQLPYLIDLSVCAFFQDEMIIRSFENTWKSDKVNKLQYIDSLKELIQFRTTSSNLRTSKLNTYFQTNGLHGRQDYINALKAIGIVGIPGDDLSKVDDDFIVAMYLTTFKNDPKNYTYFNKNLQTIQEIRSSEVIKSFLENEILPLNIALAELSIEEVTEDEVVITAYEFKREDLMSSGGSIDEIKYFDKALLSVAVNRKSYLLMNYIDDNMPSLLKEYNSTATTADCFANLGCSPNSNDFEIILAFQKKLLDTNSDIRNLRQYLKIIIESKKSKLLERFLSTGQIDVSLLPAENWPAGLDNIGNTCYLNSLLQYYFVLKPLREMILGFNENEEINQESDIVRKIGGRIVEKSETVRSNQFIYQLQALFHDMIHSEKRCVQPSKELAFLAFSPSSQQVTFTDGNKEGDSHDIEILDAENDGDVDDDVEILDTSPIMVSSQSPSPPPLIQDVDEMDVDSIEVSEPNKEVVKEIEKNKNGSKILTISTDTMDSTIEMGRQQDVTECIENVTFQIESALKPEKLDSDGEQYDLIKKLFYGKTKQKITPLNPDSTNKERTSIERFSSLIINVSDHPKDIYDSLDNYFSEDLVKLEDGEVKKSLTISELPEILQFHVQRVLFDREKLMPYKSLEPIPFSEKIYVDRYLDTEDPEILKKRNEVFKWKYEINDLLEKKEKVTKKESGSQMTIIDTLLTANRYLRQRLESQKENVSEGGVDMEVEVEGEEKFINEENQTSEDRVAPEVGEATTEGEQTEENLATPQIINSIENKISELRQEVKDIDSKLLDLKEKVSNQFKDYNQVGYSVFAIFIHRGEASYGHYWIYIKDPQRNVFRKYNDETVTEVPFSEVMNFEEGNTATPYYIVYVKDSLEEEYIQPLKRNITKN</sequence>
<keyword evidence="3" id="KW-0645">Protease</keyword>
<gene>
    <name evidence="10" type="ORF">CLIB1423_01S02806</name>
</gene>
<dbReference type="InterPro" id="IPR044635">
    <property type="entry name" value="UBP14-like"/>
</dbReference>
<dbReference type="GO" id="GO:0043161">
    <property type="term" value="P:proteasome-mediated ubiquitin-dependent protein catabolic process"/>
    <property type="evidence" value="ECO:0007669"/>
    <property type="project" value="InterPro"/>
</dbReference>
<reference evidence="10" key="1">
    <citation type="submission" date="2022-03" db="EMBL/GenBank/DDBJ databases">
        <authorList>
            <person name="Legras J.-L."/>
            <person name="Devillers H."/>
            <person name="Grondin C."/>
        </authorList>
    </citation>
    <scope>NUCLEOTIDE SEQUENCE</scope>
    <source>
        <strain evidence="10">CLIB 1423</strain>
    </source>
</reference>
<feature type="compositionally biased region" description="Low complexity" evidence="8">
    <location>
        <begin position="35"/>
        <end position="53"/>
    </location>
</feature>
<keyword evidence="6" id="KW-0788">Thiol protease</keyword>
<feature type="compositionally biased region" description="Basic and acidic residues" evidence="8">
    <location>
        <begin position="1"/>
        <end position="10"/>
    </location>
</feature>
<feature type="compositionally biased region" description="Basic and acidic residues" evidence="8">
    <location>
        <begin position="1165"/>
        <end position="1174"/>
    </location>
</feature>
<comment type="caution">
    <text evidence="10">The sequence shown here is derived from an EMBL/GenBank/DDBJ whole genome shotgun (WGS) entry which is preliminary data.</text>
</comment>
<keyword evidence="4" id="KW-0833">Ubl conjugation pathway</keyword>
<dbReference type="Proteomes" id="UP000837801">
    <property type="component" value="Unassembled WGS sequence"/>
</dbReference>
<evidence type="ECO:0000256" key="7">
    <source>
        <dbReference type="SAM" id="Coils"/>
    </source>
</evidence>
<dbReference type="PANTHER" id="PTHR43982:SF6">
    <property type="entry name" value="UBIQUITIN CARBOXYL-TERMINAL HYDROLASE 2-RELATED"/>
    <property type="match status" value="1"/>
</dbReference>
<dbReference type="Pfam" id="PF13446">
    <property type="entry name" value="RPT"/>
    <property type="match status" value="3"/>
</dbReference>
<dbReference type="EMBL" id="CAKXYY010000001">
    <property type="protein sequence ID" value="CAH2350115.1"/>
    <property type="molecule type" value="Genomic_DNA"/>
</dbReference>
<feature type="domain" description="USP" evidence="9">
    <location>
        <begin position="735"/>
        <end position="1301"/>
    </location>
</feature>
<dbReference type="InterPro" id="IPR001394">
    <property type="entry name" value="Peptidase_C19_UCH"/>
</dbReference>
<dbReference type="SUPFAM" id="SSF54001">
    <property type="entry name" value="Cysteine proteinases"/>
    <property type="match status" value="1"/>
</dbReference>
<dbReference type="InterPro" id="IPR025305">
    <property type="entry name" value="UCH_repeat_domain"/>
</dbReference>
<accession>A0A9P0VVI3</accession>
<dbReference type="GO" id="GO:0004843">
    <property type="term" value="F:cysteine-type deubiquitinase activity"/>
    <property type="evidence" value="ECO:0007669"/>
    <property type="project" value="UniProtKB-EC"/>
</dbReference>
<evidence type="ECO:0000256" key="3">
    <source>
        <dbReference type="ARBA" id="ARBA00022670"/>
    </source>
</evidence>
<comment type="catalytic activity">
    <reaction evidence="1">
        <text>Thiol-dependent hydrolysis of ester, thioester, amide, peptide and isopeptide bonds formed by the C-terminal Gly of ubiquitin (a 76-residue protein attached to proteins as an intracellular targeting signal).</text>
        <dbReference type="EC" id="3.4.19.12"/>
    </reaction>
</comment>
<dbReference type="PROSITE" id="PS00972">
    <property type="entry name" value="USP_1"/>
    <property type="match status" value="1"/>
</dbReference>
<dbReference type="CDD" id="cd02666">
    <property type="entry name" value="Peptidase_C19J"/>
    <property type="match status" value="1"/>
</dbReference>
<feature type="region of interest" description="Disordered" evidence="8">
    <location>
        <begin position="1"/>
        <end position="67"/>
    </location>
</feature>
<evidence type="ECO:0000313" key="10">
    <source>
        <dbReference type="EMBL" id="CAH2350115.1"/>
    </source>
</evidence>
<evidence type="ECO:0000259" key="9">
    <source>
        <dbReference type="PROSITE" id="PS50235"/>
    </source>
</evidence>